<feature type="compositionally biased region" description="Polar residues" evidence="3">
    <location>
        <begin position="1"/>
        <end position="11"/>
    </location>
</feature>
<dbReference type="Gene3D" id="1.20.900.10">
    <property type="entry name" value="Dbl homology (DH) domain"/>
    <property type="match status" value="1"/>
</dbReference>
<dbReference type="Gene3D" id="2.30.29.30">
    <property type="entry name" value="Pleckstrin-homology domain (PH domain)/Phosphotyrosine-binding domain (PTB)"/>
    <property type="match status" value="1"/>
</dbReference>
<dbReference type="OrthoDB" id="27593at2759"/>
<dbReference type="InterPro" id="IPR001452">
    <property type="entry name" value="SH3_domain"/>
</dbReference>
<dbReference type="Pfam" id="PF00621">
    <property type="entry name" value="RhoGEF"/>
    <property type="match status" value="1"/>
</dbReference>
<evidence type="ECO:0000259" key="6">
    <source>
        <dbReference type="PROSITE" id="PS50010"/>
    </source>
</evidence>
<dbReference type="SMART" id="SM00233">
    <property type="entry name" value="PH"/>
    <property type="match status" value="1"/>
</dbReference>
<dbReference type="PROSITE" id="PS50002">
    <property type="entry name" value="SH3"/>
    <property type="match status" value="1"/>
</dbReference>
<evidence type="ECO:0000313" key="8">
    <source>
        <dbReference type="Proteomes" id="UP000267096"/>
    </source>
</evidence>
<dbReference type="PROSITE" id="PS50010">
    <property type="entry name" value="DH_2"/>
    <property type="match status" value="1"/>
</dbReference>
<feature type="compositionally biased region" description="Polar residues" evidence="3">
    <location>
        <begin position="73"/>
        <end position="104"/>
    </location>
</feature>
<evidence type="ECO:0000256" key="2">
    <source>
        <dbReference type="PROSITE-ProRule" id="PRU00192"/>
    </source>
</evidence>
<reference evidence="9" key="1">
    <citation type="submission" date="2017-02" db="UniProtKB">
        <authorList>
            <consortium name="WormBaseParasite"/>
        </authorList>
    </citation>
    <scope>IDENTIFICATION</scope>
</reference>
<dbReference type="CDD" id="cd01221">
    <property type="entry name" value="PH_ephexin"/>
    <property type="match status" value="1"/>
</dbReference>
<feature type="compositionally biased region" description="Basic and acidic residues" evidence="3">
    <location>
        <begin position="40"/>
        <end position="72"/>
    </location>
</feature>
<dbReference type="InterPro" id="IPR011993">
    <property type="entry name" value="PH-like_dom_sf"/>
</dbReference>
<dbReference type="Proteomes" id="UP000267096">
    <property type="component" value="Unassembled WGS sequence"/>
</dbReference>
<evidence type="ECO:0000313" key="7">
    <source>
        <dbReference type="EMBL" id="VDK41943.1"/>
    </source>
</evidence>
<dbReference type="InterPro" id="IPR036028">
    <property type="entry name" value="SH3-like_dom_sf"/>
</dbReference>
<name>A0A0M3JR12_ANISI</name>
<evidence type="ECO:0000313" key="9">
    <source>
        <dbReference type="WBParaSite" id="ASIM_0001014201-mRNA-1"/>
    </source>
</evidence>
<dbReference type="SUPFAM" id="SSF48065">
    <property type="entry name" value="DBL homology domain (DH-domain)"/>
    <property type="match status" value="1"/>
</dbReference>
<feature type="region of interest" description="Disordered" evidence="3">
    <location>
        <begin position="205"/>
        <end position="225"/>
    </location>
</feature>
<proteinExistence type="predicted"/>
<feature type="compositionally biased region" description="Polar residues" evidence="3">
    <location>
        <begin position="238"/>
        <end position="248"/>
    </location>
</feature>
<dbReference type="WBParaSite" id="ASIM_0001014201-mRNA-1">
    <property type="protein sequence ID" value="ASIM_0001014201-mRNA-1"/>
    <property type="gene ID" value="ASIM_0001014201"/>
</dbReference>
<dbReference type="SMART" id="SM00326">
    <property type="entry name" value="SH3"/>
    <property type="match status" value="1"/>
</dbReference>
<sequence>MNPPSRTTSAETDLRTRLDSSSDISKSLIVSSASQQQHQRKTENHHSKKGHSDDHSNETGRTKDDSSNDNCDHNQQQTSPISRSDNALNNSGMANYGNDNNIDNSAAMMNKEEDRSVDDNVECGGIAALPSAASLLREKKVNSLTDSNNHERLIASVVKKSHNMKRTCDNNIDETIKKPTVKPPPPPIHLPRPSVLLLREQAHSASLPLNTTNTNNGTDNKRLSSSKISNLTTLIKSQSNVIGNQSENNDQRKKSSDTSDQTSMPSSSKSFSSNESRPTEHSNGHKIVPKSPRFERKCVEGAEIPRVPSIPPPSPPKLSERDVSDEDDMYEEIAQAISIPEAFSDSDNYSDEKVNHLERSVCVCKPSITSSSSKNHVSDKDEDIYSLADEIVECEEPENNHDQVAENKLKSKRLQIKCDQSGESEDEFERCPSNAEEGNGSSVFIQKNQSSADSTAFRKKSLPSCVRRPMSTLELDKLLRIKSDIQFNITKKVGQIKLKVTSSSQEKQRRDRAMSMFYVDNADNQANEECIARMQFPLDEECIYGDDWSSTDEDDDMHKSNTNQKSSEICVGLEGLGTSKSDVVVNKCVDDVNKPISMLSEIEQELNIRLTSANSPTNLLPDVVPKSEVKSLNGNMESSSYSIDCDSETIQSDDGDMELNEINKNFSSSSPSSHVNNLHEALKTTMTVHSLRTTQDGYETVLVSPSKLSIQENNTDLPKSPSDETFSDVDRFVYVPRFLPEPQPLYQIYMMEQQQKDGIVFDVHQNNNITDLTSVFSGEIAQNSSDHKNIYSHLNVMIVITIMNGRNILVVMISSDFQVRRNSSSGSTDSGRGADCSTTVSHITSNPSMRRERLVAASHFGSQRSLWCELTEVKNSGLLEKLDDREKKLQEAYFEVITSEASYLRSLNILITHFMAASELLGSKGTSSIICNEERKRLFSNIFSVRDCSERLLCDLESRLEESLVLTDVCDILCEHFNSYFDPYIKYCSNQVYQDRTLKRLKFLLISFIFIHLFIFILPLDINAKNTPTVSYNLMNESTVIFRCYSSAFLSCIERLESDRLCQGLDMRSFLMLPMQRITRYPLLVIAVLDRVPAESVQHKTAQMALNLANYVVKCCNEGARLMDRTEQLLQIERCLVYKSADLRRIPLVSSGRYLVKRGSLLHLIGVRPKNLLHSRQRSHNIHLFLFNDILMITKKKLNGTFVCKDYSARRFVDVEPVELDSPKVPAAAISNLQTKPHLFICTLMHNARGRQVELLLNADSESDRERWLSALRPPTCSNPEEKVYADWDCPQAAAVHNYTASQEDELSLQKGDIVNILRKMPDGWYYGERVRDSCGGWFPSSYVQQLLNDHVRANNYRQRLRVMQAALDYRLQQEHLKATNENISRRAPHLIDRFRRLSNPKTLFNA</sequence>
<evidence type="ECO:0000256" key="3">
    <source>
        <dbReference type="SAM" id="MobiDB-lite"/>
    </source>
</evidence>
<dbReference type="SMART" id="SM00325">
    <property type="entry name" value="RhoGEF"/>
    <property type="match status" value="1"/>
</dbReference>
<feature type="region of interest" description="Disordered" evidence="3">
    <location>
        <begin position="1"/>
        <end position="104"/>
    </location>
</feature>
<evidence type="ECO:0000259" key="4">
    <source>
        <dbReference type="PROSITE" id="PS50002"/>
    </source>
</evidence>
<dbReference type="Gene3D" id="2.30.30.40">
    <property type="entry name" value="SH3 Domains"/>
    <property type="match status" value="1"/>
</dbReference>
<feature type="compositionally biased region" description="Low complexity" evidence="3">
    <location>
        <begin position="263"/>
        <end position="276"/>
    </location>
</feature>
<dbReference type="SUPFAM" id="SSF50044">
    <property type="entry name" value="SH3-domain"/>
    <property type="match status" value="1"/>
</dbReference>
<gene>
    <name evidence="7" type="ORF">ASIM_LOCUS9873</name>
</gene>
<dbReference type="CDD" id="cd00160">
    <property type="entry name" value="RhoGEF"/>
    <property type="match status" value="1"/>
</dbReference>
<dbReference type="SUPFAM" id="SSF50729">
    <property type="entry name" value="PH domain-like"/>
    <property type="match status" value="1"/>
</dbReference>
<dbReference type="InterPro" id="IPR001849">
    <property type="entry name" value="PH_domain"/>
</dbReference>
<dbReference type="InterPro" id="IPR047271">
    <property type="entry name" value="Ephexin-like"/>
</dbReference>
<protein>
    <submittedName>
        <fullName evidence="9">Rho guanine nucleotide exchange factor 35 (inferred by orthology to a human protein)</fullName>
    </submittedName>
</protein>
<dbReference type="PROSITE" id="PS50003">
    <property type="entry name" value="PH_DOMAIN"/>
    <property type="match status" value="1"/>
</dbReference>
<keyword evidence="8" id="KW-1185">Reference proteome</keyword>
<feature type="domain" description="PH" evidence="5">
    <location>
        <begin position="1154"/>
        <end position="1277"/>
    </location>
</feature>
<keyword evidence="1 2" id="KW-0728">SH3 domain</keyword>
<accession>A0A0M3JR12</accession>
<dbReference type="InterPro" id="IPR035899">
    <property type="entry name" value="DBL_dom_sf"/>
</dbReference>
<evidence type="ECO:0000256" key="1">
    <source>
        <dbReference type="ARBA" id="ARBA00022443"/>
    </source>
</evidence>
<dbReference type="EMBL" id="UYRR01030974">
    <property type="protein sequence ID" value="VDK41943.1"/>
    <property type="molecule type" value="Genomic_DNA"/>
</dbReference>
<feature type="domain" description="DH" evidence="6">
    <location>
        <begin position="888"/>
        <end position="1119"/>
    </location>
</feature>
<feature type="domain" description="SH3" evidence="4">
    <location>
        <begin position="1288"/>
        <end position="1349"/>
    </location>
</feature>
<feature type="region of interest" description="Disordered" evidence="3">
    <location>
        <begin position="238"/>
        <end position="324"/>
    </location>
</feature>
<dbReference type="CDD" id="cd11793">
    <property type="entry name" value="SH3_ephexin1_like"/>
    <property type="match status" value="1"/>
</dbReference>
<dbReference type="InterPro" id="IPR047270">
    <property type="entry name" value="PH_ephexin"/>
</dbReference>
<dbReference type="InterPro" id="IPR000219">
    <property type="entry name" value="DH_dom"/>
</dbReference>
<dbReference type="GO" id="GO:0005085">
    <property type="term" value="F:guanyl-nucleotide exchange factor activity"/>
    <property type="evidence" value="ECO:0007669"/>
    <property type="project" value="InterPro"/>
</dbReference>
<dbReference type="PANTHER" id="PTHR12845:SF5">
    <property type="entry name" value="EPHEXIN, ISOFORM D"/>
    <property type="match status" value="1"/>
</dbReference>
<reference evidence="7 8" key="2">
    <citation type="submission" date="2018-11" db="EMBL/GenBank/DDBJ databases">
        <authorList>
            <consortium name="Pathogen Informatics"/>
        </authorList>
    </citation>
    <scope>NUCLEOTIDE SEQUENCE [LARGE SCALE GENOMIC DNA]</scope>
</reference>
<dbReference type="PANTHER" id="PTHR12845">
    <property type="entry name" value="GUANINE NUCLEOTIDE EXCHANGE FACTOR"/>
    <property type="match status" value="1"/>
</dbReference>
<dbReference type="Pfam" id="PF00018">
    <property type="entry name" value="SH3_1"/>
    <property type="match status" value="1"/>
</dbReference>
<evidence type="ECO:0000259" key="5">
    <source>
        <dbReference type="PROSITE" id="PS50003"/>
    </source>
</evidence>
<feature type="compositionally biased region" description="Low complexity" evidence="3">
    <location>
        <begin position="21"/>
        <end position="34"/>
    </location>
</feature>
<organism evidence="9">
    <name type="scientific">Anisakis simplex</name>
    <name type="common">Herring worm</name>
    <dbReference type="NCBI Taxonomy" id="6269"/>
    <lineage>
        <taxon>Eukaryota</taxon>
        <taxon>Metazoa</taxon>
        <taxon>Ecdysozoa</taxon>
        <taxon>Nematoda</taxon>
        <taxon>Chromadorea</taxon>
        <taxon>Rhabditida</taxon>
        <taxon>Spirurina</taxon>
        <taxon>Ascaridomorpha</taxon>
        <taxon>Ascaridoidea</taxon>
        <taxon>Anisakidae</taxon>
        <taxon>Anisakis</taxon>
        <taxon>Anisakis simplex complex</taxon>
    </lineage>
</organism>